<dbReference type="PRINTS" id="PR00453">
    <property type="entry name" value="VWFADOMAIN"/>
</dbReference>
<dbReference type="PROSITE" id="PS50234">
    <property type="entry name" value="VWFA"/>
    <property type="match status" value="1"/>
</dbReference>
<evidence type="ECO:0000259" key="3">
    <source>
        <dbReference type="PROSITE" id="PS50948"/>
    </source>
</evidence>
<evidence type="ECO:0000256" key="1">
    <source>
        <dbReference type="SAM" id="SignalP"/>
    </source>
</evidence>
<dbReference type="OrthoDB" id="5987692at2759"/>
<feature type="chain" id="PRO_5028066170" evidence="1">
    <location>
        <begin position="21"/>
        <end position="298"/>
    </location>
</feature>
<dbReference type="Proteomes" id="UP000515163">
    <property type="component" value="Unplaced"/>
</dbReference>
<organism evidence="4 5">
    <name type="scientific">Actinia tenebrosa</name>
    <name type="common">Australian red waratah sea anemone</name>
    <dbReference type="NCBI Taxonomy" id="6105"/>
    <lineage>
        <taxon>Eukaryota</taxon>
        <taxon>Metazoa</taxon>
        <taxon>Cnidaria</taxon>
        <taxon>Anthozoa</taxon>
        <taxon>Hexacorallia</taxon>
        <taxon>Actiniaria</taxon>
        <taxon>Actiniidae</taxon>
        <taxon>Actinia</taxon>
    </lineage>
</organism>
<dbReference type="SUPFAM" id="SSF53300">
    <property type="entry name" value="vWA-like"/>
    <property type="match status" value="1"/>
</dbReference>
<dbReference type="InterPro" id="IPR036465">
    <property type="entry name" value="vWFA_dom_sf"/>
</dbReference>
<feature type="domain" description="VWFA" evidence="2">
    <location>
        <begin position="37"/>
        <end position="210"/>
    </location>
</feature>
<dbReference type="InterPro" id="IPR003609">
    <property type="entry name" value="Pan_app"/>
</dbReference>
<evidence type="ECO:0000313" key="4">
    <source>
        <dbReference type="Proteomes" id="UP000515163"/>
    </source>
</evidence>
<dbReference type="Gene3D" id="3.50.4.10">
    <property type="entry name" value="Hepatocyte Growth Factor"/>
    <property type="match status" value="1"/>
</dbReference>
<dbReference type="Pfam" id="PF00024">
    <property type="entry name" value="PAN_1"/>
    <property type="match status" value="1"/>
</dbReference>
<accession>A0A6P8J0W4</accession>
<sequence length="298" mass="33061">MATFNGYLSLVIFLLKMFYADESMFSQAQQVCPISMDTVFLLDGSSSIGQSDFDKMKEFIISVLEHFRISEKESHVGVVHYSDSPSTKVFLTDVQNTSSIYTKIRAMPFIGGNTHTDLGLNESRYLFLDGSRLNVPRVLIVITDGESNGDSVVVDSNLLRDDGVFVLALGVGPRVSTVELRQMATTFDHVYQFTSADQVQSQKAKIASAICAVTRKPQLYFTLVTNNSVMVGHVITSSHVIDDVACAFKCLNNEQCFSFDFMSASNTCQLNYSTKQATPDDVISDDESIHYDMTFSLQ</sequence>
<keyword evidence="1" id="KW-0732">Signal</keyword>
<dbReference type="SUPFAM" id="SSF57414">
    <property type="entry name" value="Hairpin loop containing domain-like"/>
    <property type="match status" value="1"/>
</dbReference>
<dbReference type="PROSITE" id="PS50948">
    <property type="entry name" value="PAN"/>
    <property type="match status" value="1"/>
</dbReference>
<name>A0A6P8J0W4_ACTTE</name>
<feature type="domain" description="Apple" evidence="3">
    <location>
        <begin position="211"/>
        <end position="295"/>
    </location>
</feature>
<dbReference type="SMART" id="SM00327">
    <property type="entry name" value="VWA"/>
    <property type="match status" value="1"/>
</dbReference>
<evidence type="ECO:0000259" key="2">
    <source>
        <dbReference type="PROSITE" id="PS50234"/>
    </source>
</evidence>
<dbReference type="PANTHER" id="PTHR24020">
    <property type="entry name" value="COLLAGEN ALPHA"/>
    <property type="match status" value="1"/>
</dbReference>
<dbReference type="InterPro" id="IPR050525">
    <property type="entry name" value="ECM_Assembly_Org"/>
</dbReference>
<dbReference type="InParanoid" id="A0A6P8J0W4"/>
<dbReference type="RefSeq" id="XP_031571485.1">
    <property type="nucleotide sequence ID" value="XM_031715625.1"/>
</dbReference>
<feature type="signal peptide" evidence="1">
    <location>
        <begin position="1"/>
        <end position="20"/>
    </location>
</feature>
<dbReference type="PANTHER" id="PTHR24020:SF87">
    <property type="entry name" value="COLLAGEN ALPHA-1(VI) CHAIN-LIKE"/>
    <property type="match status" value="1"/>
</dbReference>
<protein>
    <submittedName>
        <fullName evidence="5">Collagen alpha-6(VI) chain-like</fullName>
    </submittedName>
</protein>
<dbReference type="InterPro" id="IPR002035">
    <property type="entry name" value="VWF_A"/>
</dbReference>
<dbReference type="GeneID" id="116305666"/>
<dbReference type="AlphaFoldDB" id="A0A6P8J0W4"/>
<evidence type="ECO:0000313" key="5">
    <source>
        <dbReference type="RefSeq" id="XP_031571485.1"/>
    </source>
</evidence>
<dbReference type="KEGG" id="aten:116305666"/>
<proteinExistence type="predicted"/>
<dbReference type="Gene3D" id="3.40.50.410">
    <property type="entry name" value="von Willebrand factor, type A domain"/>
    <property type="match status" value="1"/>
</dbReference>
<dbReference type="Pfam" id="PF00092">
    <property type="entry name" value="VWA"/>
    <property type="match status" value="1"/>
</dbReference>
<gene>
    <name evidence="5" type="primary">LOC116305666</name>
</gene>
<reference evidence="5" key="1">
    <citation type="submission" date="2025-08" db="UniProtKB">
        <authorList>
            <consortium name="RefSeq"/>
        </authorList>
    </citation>
    <scope>IDENTIFICATION</scope>
    <source>
        <tissue evidence="5">Tentacle</tissue>
    </source>
</reference>
<keyword evidence="4" id="KW-1185">Reference proteome</keyword>